<name>A0A3D9RI61_9BACL</name>
<keyword evidence="4 11" id="KW-0658">Purine biosynthesis</keyword>
<accession>A0A3D9RI61</accession>
<evidence type="ECO:0000259" key="12">
    <source>
        <dbReference type="Pfam" id="PF00763"/>
    </source>
</evidence>
<evidence type="ECO:0000313" key="14">
    <source>
        <dbReference type="EMBL" id="REE78769.1"/>
    </source>
</evidence>
<dbReference type="InterPro" id="IPR036291">
    <property type="entry name" value="NAD(P)-bd_dom_sf"/>
</dbReference>
<dbReference type="GO" id="GO:0004477">
    <property type="term" value="F:methenyltetrahydrofolate cyclohydrolase activity"/>
    <property type="evidence" value="ECO:0007669"/>
    <property type="project" value="UniProtKB-UniRule"/>
</dbReference>
<reference evidence="14 15" key="1">
    <citation type="submission" date="2018-08" db="EMBL/GenBank/DDBJ databases">
        <title>Genomic Encyclopedia of Type Strains, Phase III (KMG-III): the genomes of soil and plant-associated and newly described type strains.</title>
        <authorList>
            <person name="Whitman W."/>
        </authorList>
    </citation>
    <scope>NUCLEOTIDE SEQUENCE [LARGE SCALE GENOMIC DNA]</scope>
    <source>
        <strain evidence="14 15">CGMCC 1.10966</strain>
    </source>
</reference>
<organism evidence="14 15">
    <name type="scientific">Paenibacillus taihuensis</name>
    <dbReference type="NCBI Taxonomy" id="1156355"/>
    <lineage>
        <taxon>Bacteria</taxon>
        <taxon>Bacillati</taxon>
        <taxon>Bacillota</taxon>
        <taxon>Bacilli</taxon>
        <taxon>Bacillales</taxon>
        <taxon>Paenibacillaceae</taxon>
        <taxon>Paenibacillus</taxon>
    </lineage>
</organism>
<dbReference type="GO" id="GO:0000105">
    <property type="term" value="P:L-histidine biosynthetic process"/>
    <property type="evidence" value="ECO:0007669"/>
    <property type="project" value="UniProtKB-KW"/>
</dbReference>
<dbReference type="GO" id="GO:0006164">
    <property type="term" value="P:purine nucleotide biosynthetic process"/>
    <property type="evidence" value="ECO:0007669"/>
    <property type="project" value="UniProtKB-KW"/>
</dbReference>
<gene>
    <name evidence="11" type="primary">folD</name>
    <name evidence="14" type="ORF">A8990_12445</name>
</gene>
<dbReference type="InterPro" id="IPR000672">
    <property type="entry name" value="THF_DH/CycHdrlase"/>
</dbReference>
<sequence length="376" mass="40502">MRYATGEEAWNKPRGSIHSAHLPFAWVKYLRLAPLSLLDMGALREYFFYYADKGELIIMAMARLLKAKEAADLVYAVILEHVQEHQRNGIRPRLATLLIEGDPASAYYAKSKQRIAEKLGIAFDLHSLPANVSPDELIGLIGTLNADERIHGIMLELPLPKHLSVTAIVSQIAPLKDIDGVTPANKLATMTGEMGLYPATPQACIELLRHYGYTLEGSNVALIGRGQTVGLPLFHLLQREQATVTVCHSRTPDIASHLRSADIAIVAAGKPGIVNREMVEPNPSLVVIDAGINETADGAIIGDAAADLSEAAAAVSPVPGGVGTLTTAVLFRNLMEAIQLQLQFQHTNANVNLNLNVNLNVNSQANVNLNANAKGE</sequence>
<evidence type="ECO:0000256" key="10">
    <source>
        <dbReference type="ARBA" id="ARBA00023268"/>
    </source>
</evidence>
<dbReference type="UniPathway" id="UPA00193"/>
<dbReference type="Gene3D" id="3.40.50.720">
    <property type="entry name" value="NAD(P)-binding Rossmann-like Domain"/>
    <property type="match status" value="1"/>
</dbReference>
<dbReference type="GO" id="GO:0035999">
    <property type="term" value="P:tetrahydrofolate interconversion"/>
    <property type="evidence" value="ECO:0007669"/>
    <property type="project" value="UniProtKB-UniRule"/>
</dbReference>
<comment type="function">
    <text evidence="11">Catalyzes the oxidation of 5,10-methylenetetrahydrofolate to 5,10-methenyltetrahydrofolate and then the hydrolysis of 5,10-methenyltetrahydrofolate to 10-formyltetrahydrofolate.</text>
</comment>
<keyword evidence="7 11" id="KW-0560">Oxidoreductase</keyword>
<keyword evidence="2 11" id="KW-0554">One-carbon metabolism</keyword>
<comment type="catalytic activity">
    <reaction evidence="11">
        <text>(6R)-5,10-methenyltetrahydrofolate + H2O = (6R)-10-formyltetrahydrofolate + H(+)</text>
        <dbReference type="Rhea" id="RHEA:23700"/>
        <dbReference type="ChEBI" id="CHEBI:15377"/>
        <dbReference type="ChEBI" id="CHEBI:15378"/>
        <dbReference type="ChEBI" id="CHEBI:57455"/>
        <dbReference type="ChEBI" id="CHEBI:195366"/>
        <dbReference type="EC" id="3.5.4.9"/>
    </reaction>
</comment>
<comment type="similarity">
    <text evidence="11">Belongs to the tetrahydrofolate dehydrogenase/cyclohydrolase family.</text>
</comment>
<keyword evidence="9 11" id="KW-0486">Methionine biosynthesis</keyword>
<keyword evidence="5 11" id="KW-0378">Hydrolase</keyword>
<dbReference type="SUPFAM" id="SSF53223">
    <property type="entry name" value="Aminoacid dehydrogenase-like, N-terminal domain"/>
    <property type="match status" value="1"/>
</dbReference>
<feature type="domain" description="Tetrahydrofolate dehydrogenase/cyclohydrolase NAD(P)-binding" evidence="13">
    <location>
        <begin position="198"/>
        <end position="340"/>
    </location>
</feature>
<keyword evidence="15" id="KW-1185">Reference proteome</keyword>
<evidence type="ECO:0000256" key="3">
    <source>
        <dbReference type="ARBA" id="ARBA00022605"/>
    </source>
</evidence>
<dbReference type="GO" id="GO:0005829">
    <property type="term" value="C:cytosol"/>
    <property type="evidence" value="ECO:0007669"/>
    <property type="project" value="TreeGrafter"/>
</dbReference>
<dbReference type="PANTHER" id="PTHR48099:SF5">
    <property type="entry name" value="C-1-TETRAHYDROFOLATE SYNTHASE, CYTOPLASMIC"/>
    <property type="match status" value="1"/>
</dbReference>
<evidence type="ECO:0000256" key="5">
    <source>
        <dbReference type="ARBA" id="ARBA00022801"/>
    </source>
</evidence>
<evidence type="ECO:0000256" key="9">
    <source>
        <dbReference type="ARBA" id="ARBA00023167"/>
    </source>
</evidence>
<dbReference type="InterPro" id="IPR020630">
    <property type="entry name" value="THF_DH/CycHdrlase_cat_dom"/>
</dbReference>
<protein>
    <recommendedName>
        <fullName evidence="11">Bifunctional protein FolD</fullName>
    </recommendedName>
    <domain>
        <recommendedName>
            <fullName evidence="11">Methylenetetrahydrofolate dehydrogenase</fullName>
            <ecNumber evidence="11">1.5.1.5</ecNumber>
        </recommendedName>
    </domain>
    <domain>
        <recommendedName>
            <fullName evidence="11">Methenyltetrahydrofolate cyclohydrolase</fullName>
            <ecNumber evidence="11">3.5.4.9</ecNumber>
        </recommendedName>
    </domain>
</protein>
<evidence type="ECO:0000256" key="6">
    <source>
        <dbReference type="ARBA" id="ARBA00022857"/>
    </source>
</evidence>
<keyword evidence="10 11" id="KW-0511">Multifunctional enzyme</keyword>
<dbReference type="Proteomes" id="UP000256304">
    <property type="component" value="Unassembled WGS sequence"/>
</dbReference>
<keyword evidence="8 11" id="KW-0368">Histidine biosynthesis</keyword>
<dbReference type="EMBL" id="QTTN01000024">
    <property type="protein sequence ID" value="REE78769.1"/>
    <property type="molecule type" value="Genomic_DNA"/>
</dbReference>
<keyword evidence="6 11" id="KW-0521">NADP</keyword>
<dbReference type="InterPro" id="IPR046346">
    <property type="entry name" value="Aminoacid_DH-like_N_sf"/>
</dbReference>
<comment type="caution">
    <text evidence="11">Lacks conserved residue(s) required for the propagation of feature annotation.</text>
</comment>
<dbReference type="AlphaFoldDB" id="A0A3D9RI61"/>
<comment type="subunit">
    <text evidence="11">Homodimer.</text>
</comment>
<evidence type="ECO:0000256" key="8">
    <source>
        <dbReference type="ARBA" id="ARBA00023102"/>
    </source>
</evidence>
<dbReference type="EC" id="1.5.1.5" evidence="11"/>
<evidence type="ECO:0000256" key="2">
    <source>
        <dbReference type="ARBA" id="ARBA00022563"/>
    </source>
</evidence>
<feature type="domain" description="Tetrahydrofolate dehydrogenase/cyclohydrolase catalytic" evidence="12">
    <location>
        <begin position="65"/>
        <end position="179"/>
    </location>
</feature>
<dbReference type="CDD" id="cd01080">
    <property type="entry name" value="NAD_bind_m-THF_DH_Cyclohyd"/>
    <property type="match status" value="1"/>
</dbReference>
<dbReference type="InterPro" id="IPR020631">
    <property type="entry name" value="THF_DH/CycHdrlase_NAD-bd_dom"/>
</dbReference>
<feature type="binding site" evidence="11">
    <location>
        <begin position="224"/>
        <end position="226"/>
    </location>
    <ligand>
        <name>NADP(+)</name>
        <dbReference type="ChEBI" id="CHEBI:58349"/>
    </ligand>
</feature>
<comment type="caution">
    <text evidence="14">The sequence shown here is derived from an EMBL/GenBank/DDBJ whole genome shotgun (WGS) entry which is preliminary data.</text>
</comment>
<evidence type="ECO:0000256" key="7">
    <source>
        <dbReference type="ARBA" id="ARBA00023002"/>
    </source>
</evidence>
<dbReference type="Gene3D" id="3.40.50.10860">
    <property type="entry name" value="Leucine Dehydrogenase, chain A, domain 1"/>
    <property type="match status" value="1"/>
</dbReference>
<dbReference type="GO" id="GO:0004488">
    <property type="term" value="F:methylenetetrahydrofolate dehydrogenase (NADP+) activity"/>
    <property type="evidence" value="ECO:0007669"/>
    <property type="project" value="UniProtKB-UniRule"/>
</dbReference>
<dbReference type="PANTHER" id="PTHR48099">
    <property type="entry name" value="C-1-TETRAHYDROFOLATE SYNTHASE, CYTOPLASMIC-RELATED"/>
    <property type="match status" value="1"/>
</dbReference>
<evidence type="ECO:0000259" key="13">
    <source>
        <dbReference type="Pfam" id="PF02882"/>
    </source>
</evidence>
<proteinExistence type="inferred from homology"/>
<keyword evidence="3 11" id="KW-0028">Amino-acid biosynthesis</keyword>
<dbReference type="Pfam" id="PF00763">
    <property type="entry name" value="THF_DHG_CYH"/>
    <property type="match status" value="1"/>
</dbReference>
<dbReference type="GO" id="GO:0009086">
    <property type="term" value="P:methionine biosynthetic process"/>
    <property type="evidence" value="ECO:0007669"/>
    <property type="project" value="UniProtKB-KW"/>
</dbReference>
<dbReference type="Pfam" id="PF02882">
    <property type="entry name" value="THF_DHG_CYH_C"/>
    <property type="match status" value="1"/>
</dbReference>
<dbReference type="HAMAP" id="MF_01576">
    <property type="entry name" value="THF_DHG_CYH"/>
    <property type="match status" value="1"/>
</dbReference>
<comment type="catalytic activity">
    <reaction evidence="11">
        <text>(6R)-5,10-methylene-5,6,7,8-tetrahydrofolate + NADP(+) = (6R)-5,10-methenyltetrahydrofolate + NADPH</text>
        <dbReference type="Rhea" id="RHEA:22812"/>
        <dbReference type="ChEBI" id="CHEBI:15636"/>
        <dbReference type="ChEBI" id="CHEBI:57455"/>
        <dbReference type="ChEBI" id="CHEBI:57783"/>
        <dbReference type="ChEBI" id="CHEBI:58349"/>
        <dbReference type="EC" id="1.5.1.5"/>
    </reaction>
</comment>
<dbReference type="SUPFAM" id="SSF51735">
    <property type="entry name" value="NAD(P)-binding Rossmann-fold domains"/>
    <property type="match status" value="1"/>
</dbReference>
<comment type="pathway">
    <text evidence="1 11">One-carbon metabolism; tetrahydrofolate interconversion.</text>
</comment>
<evidence type="ECO:0000256" key="1">
    <source>
        <dbReference type="ARBA" id="ARBA00004777"/>
    </source>
</evidence>
<evidence type="ECO:0000313" key="15">
    <source>
        <dbReference type="Proteomes" id="UP000256304"/>
    </source>
</evidence>
<feature type="binding site" evidence="11">
    <location>
        <position position="292"/>
    </location>
    <ligand>
        <name>NADP(+)</name>
        <dbReference type="ChEBI" id="CHEBI:58349"/>
    </ligand>
</feature>
<dbReference type="PRINTS" id="PR00085">
    <property type="entry name" value="THFDHDRGNASE"/>
</dbReference>
<dbReference type="EC" id="3.5.4.9" evidence="11"/>
<evidence type="ECO:0000256" key="11">
    <source>
        <dbReference type="HAMAP-Rule" id="MF_01576"/>
    </source>
</evidence>
<evidence type="ECO:0000256" key="4">
    <source>
        <dbReference type="ARBA" id="ARBA00022755"/>
    </source>
</evidence>